<reference evidence="2 3" key="1">
    <citation type="journal article" date="2015" name="Nature">
        <title>rRNA introns, odd ribosomes, and small enigmatic genomes across a large radiation of phyla.</title>
        <authorList>
            <person name="Brown C.T."/>
            <person name="Hug L.A."/>
            <person name="Thomas B.C."/>
            <person name="Sharon I."/>
            <person name="Castelle C.J."/>
            <person name="Singh A."/>
            <person name="Wilkins M.J."/>
            <person name="Williams K.H."/>
            <person name="Banfield J.F."/>
        </authorList>
    </citation>
    <scope>NUCLEOTIDE SEQUENCE [LARGE SCALE GENOMIC DNA]</scope>
</reference>
<feature type="transmembrane region" description="Helical" evidence="1">
    <location>
        <begin position="36"/>
        <end position="60"/>
    </location>
</feature>
<feature type="transmembrane region" description="Helical" evidence="1">
    <location>
        <begin position="87"/>
        <end position="108"/>
    </location>
</feature>
<dbReference type="EMBL" id="LCFK01000027">
    <property type="protein sequence ID" value="KKS93106.1"/>
    <property type="molecule type" value="Genomic_DNA"/>
</dbReference>
<comment type="caution">
    <text evidence="2">The sequence shown here is derived from an EMBL/GenBank/DDBJ whole genome shotgun (WGS) entry which is preliminary data.</text>
</comment>
<organism evidence="2 3">
    <name type="scientific">Candidatus Collierbacteria bacterium GW2011_GWC2_43_12</name>
    <dbReference type="NCBI Taxonomy" id="1618390"/>
    <lineage>
        <taxon>Bacteria</taxon>
        <taxon>Candidatus Collieribacteriota</taxon>
    </lineage>
</organism>
<keyword evidence="1" id="KW-0812">Transmembrane</keyword>
<feature type="transmembrane region" description="Helical" evidence="1">
    <location>
        <begin position="114"/>
        <end position="137"/>
    </location>
</feature>
<sequence length="152" mass="17204">MEIKIKDFAKLVYMLGSFYILELLGAVSKIPESGLIGNASFSGIMFVCGPICFLIVVSLLDQIFKRWTHRFTNSGSLIYSQNLVPQIFTYFVIVFLGIMVTVFTMNYAQFFLVILWLPVIKWAALSAVLMVAGRLALQDYNPHRGITNGSWY</sequence>
<accession>A0A0G1FDC6</accession>
<keyword evidence="1" id="KW-1133">Transmembrane helix</keyword>
<proteinExistence type="predicted"/>
<protein>
    <submittedName>
        <fullName evidence="2">Uncharacterized protein</fullName>
    </submittedName>
</protein>
<feature type="transmembrane region" description="Helical" evidence="1">
    <location>
        <begin position="12"/>
        <end position="30"/>
    </location>
</feature>
<evidence type="ECO:0000313" key="3">
    <source>
        <dbReference type="Proteomes" id="UP000033980"/>
    </source>
</evidence>
<gene>
    <name evidence="2" type="ORF">UV68_C0027G0014</name>
</gene>
<name>A0A0G1FDC6_9BACT</name>
<dbReference type="Proteomes" id="UP000033980">
    <property type="component" value="Unassembled WGS sequence"/>
</dbReference>
<evidence type="ECO:0000256" key="1">
    <source>
        <dbReference type="SAM" id="Phobius"/>
    </source>
</evidence>
<keyword evidence="1" id="KW-0472">Membrane</keyword>
<dbReference type="AlphaFoldDB" id="A0A0G1FDC6"/>
<evidence type="ECO:0000313" key="2">
    <source>
        <dbReference type="EMBL" id="KKS93106.1"/>
    </source>
</evidence>